<protein>
    <submittedName>
        <fullName evidence="1">SRPBCC family protein</fullName>
    </submittedName>
</protein>
<dbReference type="InterPro" id="IPR019587">
    <property type="entry name" value="Polyketide_cyclase/dehydratase"/>
</dbReference>
<dbReference type="PANTHER" id="PTHR33789:SF5">
    <property type="entry name" value="BET V I_MAJOR LATEX PROTEIN DOMAIN-CONTAINING PROTEIN"/>
    <property type="match status" value="1"/>
</dbReference>
<dbReference type="CDD" id="cd07821">
    <property type="entry name" value="PYR_PYL_RCAR_like"/>
    <property type="match status" value="1"/>
</dbReference>
<dbReference type="InterPro" id="IPR053249">
    <property type="entry name" value="LFS"/>
</dbReference>
<dbReference type="PANTHER" id="PTHR33789">
    <property type="entry name" value="LACHRYMATORY-FACTOR SYNTHASE"/>
    <property type="match status" value="1"/>
</dbReference>
<evidence type="ECO:0000313" key="1">
    <source>
        <dbReference type="EMBL" id="MBN7798615.1"/>
    </source>
</evidence>
<dbReference type="AlphaFoldDB" id="A0A939INJ1"/>
<dbReference type="Gene3D" id="3.30.530.20">
    <property type="match status" value="1"/>
</dbReference>
<dbReference type="Proteomes" id="UP000664303">
    <property type="component" value="Unassembled WGS sequence"/>
</dbReference>
<comment type="caution">
    <text evidence="1">The sequence shown here is derived from an EMBL/GenBank/DDBJ whole genome shotgun (WGS) entry which is preliminary data.</text>
</comment>
<dbReference type="Pfam" id="PF10604">
    <property type="entry name" value="Polyketide_cyc2"/>
    <property type="match status" value="1"/>
</dbReference>
<proteinExistence type="predicted"/>
<accession>A0A939INJ1</accession>
<sequence length="144" mass="15667">MHTFTVEKTLEAPLDKVWAVVSDFANLDWFGGAERVEAVGEGVGQVRRIFMPGMDAPVEEKLLARDAQRHCVEYAVLEGGMNVMRDYRVAASLSDNGAGGTLARWEAAFSGVSVEGVDPQDMIDVMQGTYDGMLDAIAIEALKR</sequence>
<reference evidence="1" key="1">
    <citation type="submission" date="2021-02" db="EMBL/GenBank/DDBJ databases">
        <title>PHA producing bacteria isolated from coastal sediment in Guangdong, Shenzhen.</title>
        <authorList>
            <person name="Zheng W."/>
            <person name="Yu S."/>
            <person name="Huang Y."/>
        </authorList>
    </citation>
    <scope>NUCLEOTIDE SEQUENCE</scope>
    <source>
        <strain evidence="1">TN14-10</strain>
    </source>
</reference>
<organism evidence="1 2">
    <name type="scientific">Parahaliea mediterranea</name>
    <dbReference type="NCBI Taxonomy" id="651086"/>
    <lineage>
        <taxon>Bacteria</taxon>
        <taxon>Pseudomonadati</taxon>
        <taxon>Pseudomonadota</taxon>
        <taxon>Gammaproteobacteria</taxon>
        <taxon>Cellvibrionales</taxon>
        <taxon>Halieaceae</taxon>
        <taxon>Parahaliea</taxon>
    </lineage>
</organism>
<dbReference type="EMBL" id="JAFKCZ010000016">
    <property type="protein sequence ID" value="MBN7798615.1"/>
    <property type="molecule type" value="Genomic_DNA"/>
</dbReference>
<evidence type="ECO:0000313" key="2">
    <source>
        <dbReference type="Proteomes" id="UP000664303"/>
    </source>
</evidence>
<gene>
    <name evidence="1" type="ORF">JYP50_18585</name>
</gene>
<dbReference type="SUPFAM" id="SSF55961">
    <property type="entry name" value="Bet v1-like"/>
    <property type="match status" value="1"/>
</dbReference>
<dbReference type="InterPro" id="IPR023393">
    <property type="entry name" value="START-like_dom_sf"/>
</dbReference>
<name>A0A939INJ1_9GAMM</name>
<keyword evidence="2" id="KW-1185">Reference proteome</keyword>
<dbReference type="RefSeq" id="WP_206562085.1">
    <property type="nucleotide sequence ID" value="NZ_JAFKCZ010000016.1"/>
</dbReference>